<keyword evidence="1" id="KW-0548">Nucleotidyltransferase</keyword>
<dbReference type="EMBL" id="BMAT01012819">
    <property type="protein sequence ID" value="GFR99728.1"/>
    <property type="molecule type" value="Genomic_DNA"/>
</dbReference>
<name>A0AAV4HNF3_9GAST</name>
<accession>A0AAV4HNF3</accession>
<dbReference type="InterPro" id="IPR036691">
    <property type="entry name" value="Endo/exonu/phosph_ase_sf"/>
</dbReference>
<organism evidence="1 2">
    <name type="scientific">Elysia marginata</name>
    <dbReference type="NCBI Taxonomy" id="1093978"/>
    <lineage>
        <taxon>Eukaryota</taxon>
        <taxon>Metazoa</taxon>
        <taxon>Spiralia</taxon>
        <taxon>Lophotrochozoa</taxon>
        <taxon>Mollusca</taxon>
        <taxon>Gastropoda</taxon>
        <taxon>Heterobranchia</taxon>
        <taxon>Euthyneura</taxon>
        <taxon>Panpulmonata</taxon>
        <taxon>Sacoglossa</taxon>
        <taxon>Placobranchoidea</taxon>
        <taxon>Plakobranchidae</taxon>
        <taxon>Elysia</taxon>
    </lineage>
</organism>
<evidence type="ECO:0000313" key="2">
    <source>
        <dbReference type="Proteomes" id="UP000762676"/>
    </source>
</evidence>
<keyword evidence="2" id="KW-1185">Reference proteome</keyword>
<dbReference type="PANTHER" id="PTHR36688">
    <property type="entry name" value="ENDO/EXONUCLEASE/PHOSPHATASE DOMAIN-CONTAINING PROTEIN"/>
    <property type="match status" value="1"/>
</dbReference>
<sequence>MGDFKSHHTEWGYQDDNLSKAGNDKIQWAEQSNATLLYNSKDKDTSKSAHWRKEYTPGLAFVTQNKGSVQAKREVPTDFPRSQHCPTVITTGIIVPRIAGIPKPRWNFRKADSEAYKIDIDKTCQG</sequence>
<dbReference type="GO" id="GO:0003964">
    <property type="term" value="F:RNA-directed DNA polymerase activity"/>
    <property type="evidence" value="ECO:0007669"/>
    <property type="project" value="UniProtKB-KW"/>
</dbReference>
<dbReference type="Gene3D" id="3.60.10.10">
    <property type="entry name" value="Endonuclease/exonuclease/phosphatase"/>
    <property type="match status" value="1"/>
</dbReference>
<dbReference type="Proteomes" id="UP000762676">
    <property type="component" value="Unassembled WGS sequence"/>
</dbReference>
<proteinExistence type="predicted"/>
<dbReference type="InterPro" id="IPR052560">
    <property type="entry name" value="RdDP_mobile_element"/>
</dbReference>
<comment type="caution">
    <text evidence="1">The sequence shown here is derived from an EMBL/GenBank/DDBJ whole genome shotgun (WGS) entry which is preliminary data.</text>
</comment>
<keyword evidence="1" id="KW-0808">Transferase</keyword>
<gene>
    <name evidence="1" type="ORF">ElyMa_006380600</name>
</gene>
<dbReference type="AlphaFoldDB" id="A0AAV4HNF3"/>
<keyword evidence="1" id="KW-0695">RNA-directed DNA polymerase</keyword>
<evidence type="ECO:0000313" key="1">
    <source>
        <dbReference type="EMBL" id="GFR99728.1"/>
    </source>
</evidence>
<reference evidence="1 2" key="1">
    <citation type="journal article" date="2021" name="Elife">
        <title>Chloroplast acquisition without the gene transfer in kleptoplastic sea slugs, Plakobranchus ocellatus.</title>
        <authorList>
            <person name="Maeda T."/>
            <person name="Takahashi S."/>
            <person name="Yoshida T."/>
            <person name="Shimamura S."/>
            <person name="Takaki Y."/>
            <person name="Nagai Y."/>
            <person name="Toyoda A."/>
            <person name="Suzuki Y."/>
            <person name="Arimoto A."/>
            <person name="Ishii H."/>
            <person name="Satoh N."/>
            <person name="Nishiyama T."/>
            <person name="Hasebe M."/>
            <person name="Maruyama T."/>
            <person name="Minagawa J."/>
            <person name="Obokata J."/>
            <person name="Shigenobu S."/>
        </authorList>
    </citation>
    <scope>NUCLEOTIDE SEQUENCE [LARGE SCALE GENOMIC DNA]</scope>
</reference>
<dbReference type="PANTHER" id="PTHR36688:SF1">
    <property type="entry name" value="ENDONUCLEASE_EXONUCLEASE_PHOSPHATASE DOMAIN-CONTAINING PROTEIN"/>
    <property type="match status" value="1"/>
</dbReference>
<protein>
    <submittedName>
        <fullName evidence="1">RNA-directed DNA polymerase from mobile element jockey-like</fullName>
    </submittedName>
</protein>